<reference evidence="1 2" key="1">
    <citation type="submission" date="2016-10" db="EMBL/GenBank/DDBJ databases">
        <authorList>
            <person name="de Groot N.N."/>
        </authorList>
    </citation>
    <scope>NUCLEOTIDE SEQUENCE [LARGE SCALE GENOMIC DNA]</scope>
    <source>
        <strain evidence="1 2">ATCC 29281</strain>
    </source>
</reference>
<dbReference type="STRING" id="71657.SAMN02982996_00779"/>
<dbReference type="Proteomes" id="UP000187280">
    <property type="component" value="Unassembled WGS sequence"/>
</dbReference>
<accession>A0A1H3XXC2</accession>
<keyword evidence="2" id="KW-1185">Reference proteome</keyword>
<proteinExistence type="predicted"/>
<evidence type="ECO:0000313" key="2">
    <source>
        <dbReference type="Proteomes" id="UP000187280"/>
    </source>
</evidence>
<evidence type="ECO:0000313" key="1">
    <source>
        <dbReference type="EMBL" id="SEA03158.1"/>
    </source>
</evidence>
<protein>
    <submittedName>
        <fullName evidence="1">Uncharacterized protein</fullName>
    </submittedName>
</protein>
<organism evidence="1 2">
    <name type="scientific">Lonsdalea quercina</name>
    <dbReference type="NCBI Taxonomy" id="71657"/>
    <lineage>
        <taxon>Bacteria</taxon>
        <taxon>Pseudomonadati</taxon>
        <taxon>Pseudomonadota</taxon>
        <taxon>Gammaproteobacteria</taxon>
        <taxon>Enterobacterales</taxon>
        <taxon>Pectobacteriaceae</taxon>
        <taxon>Lonsdalea</taxon>
    </lineage>
</organism>
<name>A0A1H3XXC2_9GAMM</name>
<gene>
    <name evidence="1" type="ORF">SAMN02982996_00779</name>
</gene>
<dbReference type="EMBL" id="FNQS01000002">
    <property type="protein sequence ID" value="SEA03158.1"/>
    <property type="molecule type" value="Genomic_DNA"/>
</dbReference>
<sequence length="70" mass="7737">MTGNINSGLGFLSYRHNGVNIEHLLRPATGIDKKTFTQFAGQFHSLHTLSTRSIAVVQYAIEARLFCGDN</sequence>
<dbReference type="AlphaFoldDB" id="A0A1H3XXC2"/>